<feature type="compositionally biased region" description="Basic residues" evidence="1">
    <location>
        <begin position="252"/>
        <end position="261"/>
    </location>
</feature>
<reference evidence="3 4" key="1">
    <citation type="submission" date="2017-06" db="EMBL/GenBank/DDBJ databases">
        <title>Aedes aegypti genome working group (AGWG) sequencing and assembly.</title>
        <authorList>
            <consortium name="Aedes aegypti Genome Working Group (AGWG)"/>
            <person name="Matthews B.J."/>
        </authorList>
    </citation>
    <scope>NUCLEOTIDE SEQUENCE [LARGE SCALE GENOMIC DNA]</scope>
    <source>
        <strain evidence="3 4">LVP_AGWG</strain>
    </source>
</reference>
<dbReference type="InParanoid" id="A0A6I8TTW8"/>
<accession>A0A6I8TTW8</accession>
<gene>
    <name evidence="3" type="primary">110675626</name>
</gene>
<dbReference type="OrthoDB" id="10587096at2759"/>
<dbReference type="EnsemblMetazoa" id="AAEL026277-RA">
    <property type="protein sequence ID" value="AAEL026277-PA"/>
    <property type="gene ID" value="AAEL026277"/>
</dbReference>
<reference evidence="3" key="2">
    <citation type="submission" date="2020-05" db="UniProtKB">
        <authorList>
            <consortium name="EnsemblMetazoa"/>
        </authorList>
    </citation>
    <scope>IDENTIFICATION</scope>
    <source>
        <strain evidence="3">LVP_AGWG</strain>
    </source>
</reference>
<name>A0A6I8TTW8_AEDAE</name>
<organism evidence="3 4">
    <name type="scientific">Aedes aegypti</name>
    <name type="common">Yellowfever mosquito</name>
    <name type="synonym">Culex aegypti</name>
    <dbReference type="NCBI Taxonomy" id="7159"/>
    <lineage>
        <taxon>Eukaryota</taxon>
        <taxon>Metazoa</taxon>
        <taxon>Ecdysozoa</taxon>
        <taxon>Arthropoda</taxon>
        <taxon>Hexapoda</taxon>
        <taxon>Insecta</taxon>
        <taxon>Pterygota</taxon>
        <taxon>Neoptera</taxon>
        <taxon>Endopterygota</taxon>
        <taxon>Diptera</taxon>
        <taxon>Nematocera</taxon>
        <taxon>Culicoidea</taxon>
        <taxon>Culicidae</taxon>
        <taxon>Culicinae</taxon>
        <taxon>Aedini</taxon>
        <taxon>Aedes</taxon>
        <taxon>Stegomyia</taxon>
    </lineage>
</organism>
<keyword evidence="2" id="KW-0732">Signal</keyword>
<protein>
    <submittedName>
        <fullName evidence="3">Uncharacterized protein</fullName>
    </submittedName>
</protein>
<feature type="chain" id="PRO_5043747504" evidence="2">
    <location>
        <begin position="21"/>
        <end position="440"/>
    </location>
</feature>
<feature type="compositionally biased region" description="Low complexity" evidence="1">
    <location>
        <begin position="189"/>
        <end position="249"/>
    </location>
</feature>
<sequence>MKLEIVTWMVFFELSLIIVGHPLLDEKLRKHFYGVSSEEKVIEDMVEEEEDARPKRLVEDVTLINGLDPELLKRFYADEKKCGCKEVTTEVVISTTTAKKKKRKTECVTTTTEIPTTIYCLPRTTTTIKPTTTRRSTTGKPITTTCRPVTTTTRKPTTTSSTSSPSTTTTRKPTTTTIITTTTITTVVPPTTTSTHYHTPSTTTSTAKPTIKPCKTTSTTMAPSTTTSITPTTSSSTASQTTTATTTSTHKPITHRPKGPHYHPLFHPSKPGHPLLPANHPLLPHFPEHLNHHNVTEASGELPVHPPLIPRRHRLPQIYLRPDCSDVETCTQHREAIRRILRRLNRLGPSDRRSDSELDQGPLKLDTVGLRIPRHRTVGVAPVVMSYDRTRDVREDSNPGACRRPEEHRDYVRYLRRTLREVKRNLRMQWNELPQCTDHR</sequence>
<dbReference type="Proteomes" id="UP000008820">
    <property type="component" value="Chromosome 2"/>
</dbReference>
<feature type="region of interest" description="Disordered" evidence="1">
    <location>
        <begin position="189"/>
        <end position="273"/>
    </location>
</feature>
<evidence type="ECO:0000256" key="2">
    <source>
        <dbReference type="SAM" id="SignalP"/>
    </source>
</evidence>
<feature type="region of interest" description="Disordered" evidence="1">
    <location>
        <begin position="129"/>
        <end position="176"/>
    </location>
</feature>
<evidence type="ECO:0000313" key="3">
    <source>
        <dbReference type="EnsemblMetazoa" id="AAEL026277-PA"/>
    </source>
</evidence>
<keyword evidence="4" id="KW-1185">Reference proteome</keyword>
<dbReference type="AlphaFoldDB" id="A0A6I8TTW8"/>
<feature type="signal peptide" evidence="2">
    <location>
        <begin position="1"/>
        <end position="20"/>
    </location>
</feature>
<evidence type="ECO:0000313" key="4">
    <source>
        <dbReference type="Proteomes" id="UP000008820"/>
    </source>
</evidence>
<proteinExistence type="predicted"/>
<evidence type="ECO:0000256" key="1">
    <source>
        <dbReference type="SAM" id="MobiDB-lite"/>
    </source>
</evidence>